<dbReference type="RefSeq" id="WP_168608929.1">
    <property type="nucleotide sequence ID" value="NZ_JAAZQD010000002.1"/>
</dbReference>
<reference evidence="2 3" key="1">
    <citation type="journal article" date="2017" name="Int. J. Syst. Evol. Microbiol.">
        <title>Oleiagrimonas citrea sp. nov., a marine bacterium isolated from tidal flat sediment and emended description of the genus Oleiagrimonas Fang et al. 2015 and Oleiagrimonas soli.</title>
        <authorList>
            <person name="Yang S.H."/>
            <person name="Seo H.S."/>
            <person name="Seong C.N."/>
            <person name="Kwon K.K."/>
        </authorList>
    </citation>
    <scope>NUCLEOTIDE SEQUENCE [LARGE SCALE GENOMIC DNA]</scope>
    <source>
        <strain evidence="2 3">MEBiC09124</strain>
    </source>
</reference>
<evidence type="ECO:0000313" key="3">
    <source>
        <dbReference type="Proteomes" id="UP000541636"/>
    </source>
</evidence>
<evidence type="ECO:0000313" key="2">
    <source>
        <dbReference type="EMBL" id="NKZ38686.1"/>
    </source>
</evidence>
<dbReference type="Pfam" id="PF00903">
    <property type="entry name" value="Glyoxalase"/>
    <property type="match status" value="1"/>
</dbReference>
<name>A0A846ZKZ1_9GAMM</name>
<evidence type="ECO:0000259" key="1">
    <source>
        <dbReference type="Pfam" id="PF00903"/>
    </source>
</evidence>
<protein>
    <recommendedName>
        <fullName evidence="1">Glyoxalase/fosfomycin resistance/dioxygenase domain-containing protein</fullName>
    </recommendedName>
</protein>
<organism evidence="2 3">
    <name type="scientific">Oleiagrimonas citrea</name>
    <dbReference type="NCBI Taxonomy" id="1665687"/>
    <lineage>
        <taxon>Bacteria</taxon>
        <taxon>Pseudomonadati</taxon>
        <taxon>Pseudomonadota</taxon>
        <taxon>Gammaproteobacteria</taxon>
        <taxon>Lysobacterales</taxon>
        <taxon>Rhodanobacteraceae</taxon>
        <taxon>Oleiagrimonas</taxon>
    </lineage>
</organism>
<dbReference type="InterPro" id="IPR029068">
    <property type="entry name" value="Glyas_Bleomycin-R_OHBP_Dase"/>
</dbReference>
<dbReference type="AlphaFoldDB" id="A0A846ZKZ1"/>
<sequence length="116" mass="12646">MPRHLDHIALMVRDPMRTATWLGTLFDDARVTPGEGDHDTHVHLGGVCLALVAGEPPAKTNGDHIAFAVDADELASCAQRLKTQGRCVQLARGETALYFTDDDNHVFELDVVAEAR</sequence>
<comment type="caution">
    <text evidence="2">The sequence shown here is derived from an EMBL/GenBank/DDBJ whole genome shotgun (WGS) entry which is preliminary data.</text>
</comment>
<keyword evidence="3" id="KW-1185">Reference proteome</keyword>
<dbReference type="EMBL" id="JAAZQD010000002">
    <property type="protein sequence ID" value="NKZ38686.1"/>
    <property type="molecule type" value="Genomic_DNA"/>
</dbReference>
<dbReference type="Gene3D" id="3.10.180.10">
    <property type="entry name" value="2,3-Dihydroxybiphenyl 1,2-Dioxygenase, domain 1"/>
    <property type="match status" value="1"/>
</dbReference>
<proteinExistence type="predicted"/>
<accession>A0A846ZKZ1</accession>
<dbReference type="InterPro" id="IPR004360">
    <property type="entry name" value="Glyas_Fos-R_dOase_dom"/>
</dbReference>
<feature type="domain" description="Glyoxalase/fosfomycin resistance/dioxygenase" evidence="1">
    <location>
        <begin position="5"/>
        <end position="109"/>
    </location>
</feature>
<dbReference type="Proteomes" id="UP000541636">
    <property type="component" value="Unassembled WGS sequence"/>
</dbReference>
<dbReference type="SUPFAM" id="SSF54593">
    <property type="entry name" value="Glyoxalase/Bleomycin resistance protein/Dihydroxybiphenyl dioxygenase"/>
    <property type="match status" value="1"/>
</dbReference>
<gene>
    <name evidence="2" type="ORF">HF690_06905</name>
</gene>